<dbReference type="PROSITE" id="PS01124">
    <property type="entry name" value="HTH_ARAC_FAMILY_2"/>
    <property type="match status" value="1"/>
</dbReference>
<evidence type="ECO:0000256" key="2">
    <source>
        <dbReference type="ARBA" id="ARBA00023125"/>
    </source>
</evidence>
<keyword evidence="2" id="KW-0238">DNA-binding</keyword>
<dbReference type="Pfam" id="PF12833">
    <property type="entry name" value="HTH_18"/>
    <property type="match status" value="1"/>
</dbReference>
<comment type="caution">
    <text evidence="5">The sequence shown here is derived from an EMBL/GenBank/DDBJ whole genome shotgun (WGS) entry which is preliminary data.</text>
</comment>
<dbReference type="PANTHER" id="PTHR43280:SF28">
    <property type="entry name" value="HTH-TYPE TRANSCRIPTIONAL ACTIVATOR RHAS"/>
    <property type="match status" value="1"/>
</dbReference>
<dbReference type="InterPro" id="IPR018060">
    <property type="entry name" value="HTH_AraC"/>
</dbReference>
<dbReference type="SUPFAM" id="SSF51182">
    <property type="entry name" value="RmlC-like cupins"/>
    <property type="match status" value="1"/>
</dbReference>
<sequence length="297" mass="34419">MTVSPHKEHTWIPDQTFPINVFFVRGIGLHWHDHIEWIFVKEGKARIQIDADFETLQQGELAFVNSRQLHSAVVLGPDTELICIVFNEALVRGSGLDITEHHYFQPYLNQHLKWPGIIRRTEPLMEGINESFSRLVGEFKGKQPGYELLVKAELLRIFGQYFRYAQQFETLKSPRLPNTPDFSGLLQTLRERYHEPITVQEAARMVNLSPNYFCNVFKQMTGKTLIEYIHLLRIQEAERLLLETDASITEIADRVGFSNMTYFGRVFRKFKDGTPSDIRRKRAALHIASTATLLSRS</sequence>
<evidence type="ECO:0000256" key="1">
    <source>
        <dbReference type="ARBA" id="ARBA00023015"/>
    </source>
</evidence>
<dbReference type="SUPFAM" id="SSF46689">
    <property type="entry name" value="Homeodomain-like"/>
    <property type="match status" value="2"/>
</dbReference>
<feature type="domain" description="HTH araC/xylS-type" evidence="4">
    <location>
        <begin position="183"/>
        <end position="281"/>
    </location>
</feature>
<dbReference type="Proteomes" id="UP001519887">
    <property type="component" value="Unassembled WGS sequence"/>
</dbReference>
<dbReference type="InterPro" id="IPR014710">
    <property type="entry name" value="RmlC-like_jellyroll"/>
</dbReference>
<dbReference type="Gene3D" id="2.60.120.10">
    <property type="entry name" value="Jelly Rolls"/>
    <property type="match status" value="1"/>
</dbReference>
<name>A0ABS7C6T8_9BACL</name>
<evidence type="ECO:0000256" key="3">
    <source>
        <dbReference type="ARBA" id="ARBA00023163"/>
    </source>
</evidence>
<keyword evidence="3" id="KW-0804">Transcription</keyword>
<dbReference type="RefSeq" id="WP_210037373.1">
    <property type="nucleotide sequence ID" value="NZ_JBHLVU010000004.1"/>
</dbReference>
<organism evidence="5 6">
    <name type="scientific">Paenibacillus sepulcri</name>
    <dbReference type="NCBI Taxonomy" id="359917"/>
    <lineage>
        <taxon>Bacteria</taxon>
        <taxon>Bacillati</taxon>
        <taxon>Bacillota</taxon>
        <taxon>Bacilli</taxon>
        <taxon>Bacillales</taxon>
        <taxon>Paenibacillaceae</taxon>
        <taxon>Paenibacillus</taxon>
    </lineage>
</organism>
<evidence type="ECO:0000313" key="5">
    <source>
        <dbReference type="EMBL" id="MBW7456619.1"/>
    </source>
</evidence>
<dbReference type="PRINTS" id="PR00032">
    <property type="entry name" value="HTHARAC"/>
</dbReference>
<dbReference type="EMBL" id="JAHZIK010000624">
    <property type="protein sequence ID" value="MBW7456619.1"/>
    <property type="molecule type" value="Genomic_DNA"/>
</dbReference>
<evidence type="ECO:0000313" key="6">
    <source>
        <dbReference type="Proteomes" id="UP001519887"/>
    </source>
</evidence>
<dbReference type="SMART" id="SM00342">
    <property type="entry name" value="HTH_ARAC"/>
    <property type="match status" value="1"/>
</dbReference>
<dbReference type="InterPro" id="IPR003313">
    <property type="entry name" value="AraC-bd"/>
</dbReference>
<dbReference type="InterPro" id="IPR009057">
    <property type="entry name" value="Homeodomain-like_sf"/>
</dbReference>
<reference evidence="5 6" key="1">
    <citation type="submission" date="2021-07" db="EMBL/GenBank/DDBJ databases">
        <title>Paenibacillus radiodurans sp. nov., isolated from the southeastern edge of Tengger Desert.</title>
        <authorList>
            <person name="Zhang G."/>
        </authorList>
    </citation>
    <scope>NUCLEOTIDE SEQUENCE [LARGE SCALE GENOMIC DNA]</scope>
    <source>
        <strain evidence="5 6">CCM 7311</strain>
    </source>
</reference>
<dbReference type="InterPro" id="IPR011051">
    <property type="entry name" value="RmlC_Cupin_sf"/>
</dbReference>
<gene>
    <name evidence="5" type="ORF">K0U00_21510</name>
</gene>
<dbReference type="PANTHER" id="PTHR43280">
    <property type="entry name" value="ARAC-FAMILY TRANSCRIPTIONAL REGULATOR"/>
    <property type="match status" value="1"/>
</dbReference>
<dbReference type="PROSITE" id="PS00041">
    <property type="entry name" value="HTH_ARAC_FAMILY_1"/>
    <property type="match status" value="1"/>
</dbReference>
<proteinExistence type="predicted"/>
<keyword evidence="6" id="KW-1185">Reference proteome</keyword>
<dbReference type="Gene3D" id="1.10.10.60">
    <property type="entry name" value="Homeodomain-like"/>
    <property type="match status" value="2"/>
</dbReference>
<dbReference type="CDD" id="cd02208">
    <property type="entry name" value="cupin_RmlC-like"/>
    <property type="match status" value="1"/>
</dbReference>
<keyword evidence="1" id="KW-0805">Transcription regulation</keyword>
<dbReference type="InterPro" id="IPR020449">
    <property type="entry name" value="Tscrpt_reg_AraC-type_HTH"/>
</dbReference>
<dbReference type="InterPro" id="IPR018062">
    <property type="entry name" value="HTH_AraC-typ_CS"/>
</dbReference>
<dbReference type="Pfam" id="PF02311">
    <property type="entry name" value="AraC_binding"/>
    <property type="match status" value="1"/>
</dbReference>
<evidence type="ECO:0000259" key="4">
    <source>
        <dbReference type="PROSITE" id="PS01124"/>
    </source>
</evidence>
<accession>A0ABS7C6T8</accession>
<protein>
    <submittedName>
        <fullName evidence="5">Helix-turn-helix domain-containing protein</fullName>
    </submittedName>
</protein>